<dbReference type="GO" id="GO:0007017">
    <property type="term" value="P:microtubule-based process"/>
    <property type="evidence" value="ECO:0007669"/>
    <property type="project" value="TreeGrafter"/>
</dbReference>
<evidence type="ECO:0000313" key="4">
    <source>
        <dbReference type="EMBL" id="KAF2764037.1"/>
    </source>
</evidence>
<feature type="coiled-coil region" evidence="3">
    <location>
        <begin position="95"/>
        <end position="122"/>
    </location>
</feature>
<dbReference type="GO" id="GO:0015631">
    <property type="term" value="F:tubulin binding"/>
    <property type="evidence" value="ECO:0007669"/>
    <property type="project" value="TreeGrafter"/>
</dbReference>
<dbReference type="AlphaFoldDB" id="A0A6G1KTX1"/>
<dbReference type="GO" id="GO:0016272">
    <property type="term" value="C:prefoldin complex"/>
    <property type="evidence" value="ECO:0007669"/>
    <property type="project" value="InterPro"/>
</dbReference>
<dbReference type="Proteomes" id="UP000799436">
    <property type="component" value="Unassembled WGS sequence"/>
</dbReference>
<keyword evidence="3" id="KW-0175">Coiled coil</keyword>
<gene>
    <name evidence="4" type="ORF">EJ03DRAFT_356131</name>
</gene>
<evidence type="ECO:0000256" key="2">
    <source>
        <dbReference type="ARBA" id="ARBA00023186"/>
    </source>
</evidence>
<evidence type="ECO:0000256" key="3">
    <source>
        <dbReference type="SAM" id="Coils"/>
    </source>
</evidence>
<dbReference type="GO" id="GO:0006457">
    <property type="term" value="P:protein folding"/>
    <property type="evidence" value="ECO:0007669"/>
    <property type="project" value="InterPro"/>
</dbReference>
<sequence>MADAVQQAKYTFMQTTTTRRATSLREKIPDYEKTLQTIRFLAASASRTDEEPLEAFFELNDTLYARAEVRPSEAGEVYLWLGANVMVGYGVAEAEALLREKVEAARKSLEAAEEDLDFLREQITVL</sequence>
<comment type="similarity">
    <text evidence="1">Belongs to the prefoldin subunit alpha family.</text>
</comment>
<dbReference type="PANTHER" id="PTHR12409:SF0">
    <property type="entry name" value="PREFOLDIN SUBUNIT 3"/>
    <property type="match status" value="1"/>
</dbReference>
<protein>
    <submittedName>
        <fullName evidence="4">Prefoldin alpha-like protein</fullName>
    </submittedName>
</protein>
<dbReference type="InterPro" id="IPR009053">
    <property type="entry name" value="Prefoldin"/>
</dbReference>
<dbReference type="CDD" id="cd23156">
    <property type="entry name" value="Prefoldin_3"/>
    <property type="match status" value="1"/>
</dbReference>
<dbReference type="EMBL" id="ML995944">
    <property type="protein sequence ID" value="KAF2764037.1"/>
    <property type="molecule type" value="Genomic_DNA"/>
</dbReference>
<dbReference type="SUPFAM" id="SSF46579">
    <property type="entry name" value="Prefoldin"/>
    <property type="match status" value="1"/>
</dbReference>
<dbReference type="InterPro" id="IPR004127">
    <property type="entry name" value="Prefoldin_subunit_alpha"/>
</dbReference>
<reference evidence="4" key="1">
    <citation type="journal article" date="2020" name="Stud. Mycol.">
        <title>101 Dothideomycetes genomes: a test case for predicting lifestyles and emergence of pathogens.</title>
        <authorList>
            <person name="Haridas S."/>
            <person name="Albert R."/>
            <person name="Binder M."/>
            <person name="Bloem J."/>
            <person name="Labutti K."/>
            <person name="Salamov A."/>
            <person name="Andreopoulos B."/>
            <person name="Baker S."/>
            <person name="Barry K."/>
            <person name="Bills G."/>
            <person name="Bluhm B."/>
            <person name="Cannon C."/>
            <person name="Castanera R."/>
            <person name="Culley D."/>
            <person name="Daum C."/>
            <person name="Ezra D."/>
            <person name="Gonzalez J."/>
            <person name="Henrissat B."/>
            <person name="Kuo A."/>
            <person name="Liang C."/>
            <person name="Lipzen A."/>
            <person name="Lutzoni F."/>
            <person name="Magnuson J."/>
            <person name="Mondo S."/>
            <person name="Nolan M."/>
            <person name="Ohm R."/>
            <person name="Pangilinan J."/>
            <person name="Park H.-J."/>
            <person name="Ramirez L."/>
            <person name="Alfaro M."/>
            <person name="Sun H."/>
            <person name="Tritt A."/>
            <person name="Yoshinaga Y."/>
            <person name="Zwiers L.-H."/>
            <person name="Turgeon B."/>
            <person name="Goodwin S."/>
            <person name="Spatafora J."/>
            <person name="Crous P."/>
            <person name="Grigoriev I."/>
        </authorList>
    </citation>
    <scope>NUCLEOTIDE SEQUENCE</scope>
    <source>
        <strain evidence="4">CBS 116005</strain>
    </source>
</reference>
<dbReference type="Gene3D" id="1.10.287.370">
    <property type="match status" value="1"/>
</dbReference>
<keyword evidence="5" id="KW-1185">Reference proteome</keyword>
<dbReference type="GO" id="GO:0007021">
    <property type="term" value="P:tubulin complex assembly"/>
    <property type="evidence" value="ECO:0007669"/>
    <property type="project" value="TreeGrafter"/>
</dbReference>
<evidence type="ECO:0000256" key="1">
    <source>
        <dbReference type="ARBA" id="ARBA00010048"/>
    </source>
</evidence>
<dbReference type="InterPro" id="IPR016655">
    <property type="entry name" value="PFD3"/>
</dbReference>
<name>A0A6G1KTX1_9PEZI</name>
<dbReference type="Pfam" id="PF02996">
    <property type="entry name" value="Prefoldin"/>
    <property type="match status" value="1"/>
</dbReference>
<proteinExistence type="inferred from homology"/>
<accession>A0A6G1KTX1</accession>
<evidence type="ECO:0000313" key="5">
    <source>
        <dbReference type="Proteomes" id="UP000799436"/>
    </source>
</evidence>
<dbReference type="PANTHER" id="PTHR12409">
    <property type="entry name" value="PREFOLDIN SUBUNIT 3"/>
    <property type="match status" value="1"/>
</dbReference>
<keyword evidence="2" id="KW-0143">Chaperone</keyword>
<dbReference type="OrthoDB" id="6375174at2759"/>
<dbReference type="GO" id="GO:0005737">
    <property type="term" value="C:cytoplasm"/>
    <property type="evidence" value="ECO:0007669"/>
    <property type="project" value="TreeGrafter"/>
</dbReference>
<organism evidence="4 5">
    <name type="scientific">Teratosphaeria nubilosa</name>
    <dbReference type="NCBI Taxonomy" id="161662"/>
    <lineage>
        <taxon>Eukaryota</taxon>
        <taxon>Fungi</taxon>
        <taxon>Dikarya</taxon>
        <taxon>Ascomycota</taxon>
        <taxon>Pezizomycotina</taxon>
        <taxon>Dothideomycetes</taxon>
        <taxon>Dothideomycetidae</taxon>
        <taxon>Mycosphaerellales</taxon>
        <taxon>Teratosphaeriaceae</taxon>
        <taxon>Teratosphaeria</taxon>
    </lineage>
</organism>